<keyword evidence="1" id="KW-1133">Transmembrane helix</keyword>
<sequence length="264" mass="29020">MVYGGTMYISLSKKPANLNHRIVLSAISMLYFLCFLEFIIDWYYINWTIVTNGNTRESIFLGIVGDGHEWIRIWRCYHVWGQSFWAILAPLIFLVAELGLIVVMTVLDIKFSEVTTHADANLFNGISSALVFVSLATTVIATFIIGYRIHSASQRHDTSSRRLFNHIATILIESAATYSMVLLLAAIIYVVPSLNVLGSPLSQAEYYVSVILTVVSGMAPTVLVARIATNDNNSVASATLTHISDDLQFGSQQGSGNGRSGTTT</sequence>
<dbReference type="Proteomes" id="UP000283269">
    <property type="component" value="Unassembled WGS sequence"/>
</dbReference>
<feature type="transmembrane region" description="Helical" evidence="1">
    <location>
        <begin position="126"/>
        <end position="147"/>
    </location>
</feature>
<reference evidence="2 3" key="1">
    <citation type="journal article" date="2018" name="Evol. Lett.">
        <title>Horizontal gene cluster transfer increased hallucinogenic mushroom diversity.</title>
        <authorList>
            <person name="Reynolds H.T."/>
            <person name="Vijayakumar V."/>
            <person name="Gluck-Thaler E."/>
            <person name="Korotkin H.B."/>
            <person name="Matheny P.B."/>
            <person name="Slot J.C."/>
        </authorList>
    </citation>
    <scope>NUCLEOTIDE SEQUENCE [LARGE SCALE GENOMIC DNA]</scope>
    <source>
        <strain evidence="2 3">2631</strain>
    </source>
</reference>
<dbReference type="OrthoDB" id="2878498at2759"/>
<feature type="transmembrane region" description="Helical" evidence="1">
    <location>
        <begin position="167"/>
        <end position="191"/>
    </location>
</feature>
<feature type="transmembrane region" description="Helical" evidence="1">
    <location>
        <begin position="206"/>
        <end position="225"/>
    </location>
</feature>
<keyword evidence="1" id="KW-0812">Transmembrane</keyword>
<name>A0A409XJJ5_PSICY</name>
<dbReference type="AlphaFoldDB" id="A0A409XJJ5"/>
<dbReference type="EMBL" id="NHYD01001513">
    <property type="protein sequence ID" value="PPQ90924.1"/>
    <property type="molecule type" value="Genomic_DNA"/>
</dbReference>
<proteinExistence type="predicted"/>
<feature type="transmembrane region" description="Helical" evidence="1">
    <location>
        <begin position="84"/>
        <end position="106"/>
    </location>
</feature>
<keyword evidence="3" id="KW-1185">Reference proteome</keyword>
<evidence type="ECO:0000313" key="3">
    <source>
        <dbReference type="Proteomes" id="UP000283269"/>
    </source>
</evidence>
<comment type="caution">
    <text evidence="2">The sequence shown here is derived from an EMBL/GenBank/DDBJ whole genome shotgun (WGS) entry which is preliminary data.</text>
</comment>
<protein>
    <submittedName>
        <fullName evidence="2">Uncharacterized protein</fullName>
    </submittedName>
</protein>
<feature type="transmembrane region" description="Helical" evidence="1">
    <location>
        <begin position="22"/>
        <end position="44"/>
    </location>
</feature>
<dbReference type="InParanoid" id="A0A409XJJ5"/>
<accession>A0A409XJJ5</accession>
<evidence type="ECO:0000256" key="1">
    <source>
        <dbReference type="SAM" id="Phobius"/>
    </source>
</evidence>
<keyword evidence="1" id="KW-0472">Membrane</keyword>
<evidence type="ECO:0000313" key="2">
    <source>
        <dbReference type="EMBL" id="PPQ90924.1"/>
    </source>
</evidence>
<gene>
    <name evidence="2" type="ORF">CVT25_007851</name>
</gene>
<organism evidence="2 3">
    <name type="scientific">Psilocybe cyanescens</name>
    <dbReference type="NCBI Taxonomy" id="93625"/>
    <lineage>
        <taxon>Eukaryota</taxon>
        <taxon>Fungi</taxon>
        <taxon>Dikarya</taxon>
        <taxon>Basidiomycota</taxon>
        <taxon>Agaricomycotina</taxon>
        <taxon>Agaricomycetes</taxon>
        <taxon>Agaricomycetidae</taxon>
        <taxon>Agaricales</taxon>
        <taxon>Agaricineae</taxon>
        <taxon>Strophariaceae</taxon>
        <taxon>Psilocybe</taxon>
    </lineage>
</organism>